<dbReference type="SUPFAM" id="SSF53448">
    <property type="entry name" value="Nucleotide-diphospho-sugar transferases"/>
    <property type="match status" value="1"/>
</dbReference>
<dbReference type="eggNOG" id="arCOG01871">
    <property type="taxonomic scope" value="Archaea"/>
</dbReference>
<dbReference type="AlphaFoldDB" id="A0A075LQQ7"/>
<dbReference type="InterPro" id="IPR029044">
    <property type="entry name" value="Nucleotide-diphossugar_trans"/>
</dbReference>
<reference evidence="4" key="1">
    <citation type="submission" date="2013-06" db="EMBL/GenBank/DDBJ databases">
        <title>Complete Genome Sequence of Hyperthermophilic Palaeococcus pacificus DY20341T, Isolated from a Deep-Sea Hydrothermal Sediments.</title>
        <authorList>
            <person name="Zeng X."/>
            <person name="Shao Z."/>
        </authorList>
    </citation>
    <scope>NUCLEOTIDE SEQUENCE [LARGE SCALE GENOMIC DNA]</scope>
    <source>
        <strain evidence="4">DY20341</strain>
    </source>
</reference>
<dbReference type="EMBL" id="CP006019">
    <property type="protein sequence ID" value="AIF69055.1"/>
    <property type="molecule type" value="Genomic_DNA"/>
</dbReference>
<dbReference type="RefSeq" id="WP_048164652.1">
    <property type="nucleotide sequence ID" value="NZ_CP006019.1"/>
</dbReference>
<reference evidence="3 4" key="2">
    <citation type="journal article" date="2015" name="Genome Announc.">
        <title>Complete Genome Sequence of Hyperthermophilic Piezophilic Archaeon Palaeococcus pacificus DY20341T, Isolated from Deep-Sea Hydrothermal Sediments.</title>
        <authorList>
            <person name="Zeng X."/>
            <person name="Jebbar M."/>
            <person name="Shao Z."/>
        </authorList>
    </citation>
    <scope>NUCLEOTIDE SEQUENCE [LARGE SCALE GENOMIC DNA]</scope>
    <source>
        <strain evidence="3 4">DY20341</strain>
    </source>
</reference>
<keyword evidence="3" id="KW-0548">Nucleotidyltransferase</keyword>
<organism evidence="3 4">
    <name type="scientific">Palaeococcus pacificus DY20341</name>
    <dbReference type="NCBI Taxonomy" id="1343739"/>
    <lineage>
        <taxon>Archaea</taxon>
        <taxon>Methanobacteriati</taxon>
        <taxon>Methanobacteriota</taxon>
        <taxon>Thermococci</taxon>
        <taxon>Thermococcales</taxon>
        <taxon>Thermococcaceae</taxon>
        <taxon>Palaeococcus</taxon>
    </lineage>
</organism>
<keyword evidence="4" id="KW-1185">Reference proteome</keyword>
<evidence type="ECO:0000313" key="3">
    <source>
        <dbReference type="EMBL" id="AIF69055.1"/>
    </source>
</evidence>
<gene>
    <name evidence="3" type="ORF">PAP_03175</name>
</gene>
<name>A0A075LQQ7_9EURY</name>
<dbReference type="PANTHER" id="PTHR19136">
    <property type="entry name" value="MOLYBDENUM COFACTOR GUANYLYLTRANSFERASE"/>
    <property type="match status" value="1"/>
</dbReference>
<dbReference type="GO" id="GO:0016779">
    <property type="term" value="F:nucleotidyltransferase activity"/>
    <property type="evidence" value="ECO:0007669"/>
    <property type="project" value="UniProtKB-KW"/>
</dbReference>
<dbReference type="STRING" id="1343739.PAP_03175"/>
<dbReference type="Proteomes" id="UP000027981">
    <property type="component" value="Chromosome"/>
</dbReference>
<dbReference type="HOGENOM" id="CLU_098907_0_0_2"/>
<evidence type="ECO:0000259" key="2">
    <source>
        <dbReference type="Pfam" id="PF12804"/>
    </source>
</evidence>
<dbReference type="InterPro" id="IPR025877">
    <property type="entry name" value="MobA-like_NTP_Trfase"/>
</dbReference>
<dbReference type="KEGG" id="ppac:PAP_03175"/>
<dbReference type="Pfam" id="PF12804">
    <property type="entry name" value="NTP_transf_3"/>
    <property type="match status" value="1"/>
</dbReference>
<dbReference type="OrthoDB" id="9782at2157"/>
<sequence length="183" mass="20359">MIIILAGGKSTRMGKEKPVLKIAGREMLLWVYEQASKVGETLIALSKNTPKTKELCLREGIHFIETPGNGYVHDVQWLLRELGTFVSVASDIPFVRASDLALMMKELERRKLSLTGVLPLSRVPKGLKPAVYRGYAIVGLNAVAEEGEEFFELTNPLLALNVNTPEELELANRIAKLLRSKFL</sequence>
<evidence type="ECO:0000256" key="1">
    <source>
        <dbReference type="ARBA" id="ARBA00022679"/>
    </source>
</evidence>
<dbReference type="GeneID" id="24841762"/>
<evidence type="ECO:0000313" key="4">
    <source>
        <dbReference type="Proteomes" id="UP000027981"/>
    </source>
</evidence>
<feature type="domain" description="MobA-like NTP transferase" evidence="2">
    <location>
        <begin position="3"/>
        <end position="110"/>
    </location>
</feature>
<keyword evidence="1 3" id="KW-0808">Transferase</keyword>
<dbReference type="PANTHER" id="PTHR19136:SF86">
    <property type="entry name" value="ADENOSYLCOBINAMIDE-PHOSPHATE GUANYLYLTRANSFERASE"/>
    <property type="match status" value="1"/>
</dbReference>
<accession>A0A075LQQ7</accession>
<dbReference type="Gene3D" id="3.90.550.10">
    <property type="entry name" value="Spore Coat Polysaccharide Biosynthesis Protein SpsA, Chain A"/>
    <property type="match status" value="1"/>
</dbReference>
<proteinExistence type="predicted"/>
<protein>
    <submittedName>
        <fullName evidence="3">GTP:adenosylcobinamide-phosphate guanylyltransferase</fullName>
    </submittedName>
</protein>